<evidence type="ECO:0000313" key="2">
    <source>
        <dbReference type="Proteomes" id="UP000694251"/>
    </source>
</evidence>
<dbReference type="GO" id="GO:0003830">
    <property type="term" value="F:beta-1,4-mannosylglycoprotein 4-beta-N-acetylglucosaminyltransferase activity"/>
    <property type="evidence" value="ECO:0007669"/>
    <property type="project" value="InterPro"/>
</dbReference>
<dbReference type="AlphaFoldDB" id="A0A8T1ZVP0"/>
<dbReference type="GO" id="GO:0016020">
    <property type="term" value="C:membrane"/>
    <property type="evidence" value="ECO:0007669"/>
    <property type="project" value="InterPro"/>
</dbReference>
<proteinExistence type="predicted"/>
<accession>A0A8T1ZVP0</accession>
<dbReference type="Proteomes" id="UP000694251">
    <property type="component" value="Chromosome 10"/>
</dbReference>
<gene>
    <name evidence="1" type="ORF">ISN44_As10g004040</name>
</gene>
<evidence type="ECO:0000313" key="1">
    <source>
        <dbReference type="EMBL" id="KAG7563617.1"/>
    </source>
</evidence>
<name>A0A8T1ZVP0_ARASU</name>
<dbReference type="InterPro" id="IPR006813">
    <property type="entry name" value="Glyco_trans_17"/>
</dbReference>
<sequence>MSDVDEIPSRHTVYLLRWCDEIPQSFRAHYRQSDDILADSGWHCNFCFRHISEFVFKMKAYSHYDRVRFGHFLNPKKVQIVIWKGGDLFYMLLEEYTFKEIIRKMGPIAHSFSAVHLPLYLLDNACLS</sequence>
<dbReference type="GO" id="GO:0006044">
    <property type="term" value="P:N-acetylglucosamine metabolic process"/>
    <property type="evidence" value="ECO:0007669"/>
    <property type="project" value="TreeGrafter"/>
</dbReference>
<dbReference type="PANTHER" id="PTHR12224:SF0">
    <property type="entry name" value="BETA-1,4-MANNOSYL-GLYCOPROTEIN 4-BETA-N-ACETYLGLUCOSAMINYLTRANSFERASE"/>
    <property type="match status" value="1"/>
</dbReference>
<organism evidence="1 2">
    <name type="scientific">Arabidopsis suecica</name>
    <name type="common">Swedish thale-cress</name>
    <name type="synonym">Cardaminopsis suecica</name>
    <dbReference type="NCBI Taxonomy" id="45249"/>
    <lineage>
        <taxon>Eukaryota</taxon>
        <taxon>Viridiplantae</taxon>
        <taxon>Streptophyta</taxon>
        <taxon>Embryophyta</taxon>
        <taxon>Tracheophyta</taxon>
        <taxon>Spermatophyta</taxon>
        <taxon>Magnoliopsida</taxon>
        <taxon>eudicotyledons</taxon>
        <taxon>Gunneridae</taxon>
        <taxon>Pentapetalae</taxon>
        <taxon>rosids</taxon>
        <taxon>malvids</taxon>
        <taxon>Brassicales</taxon>
        <taxon>Brassicaceae</taxon>
        <taxon>Camelineae</taxon>
        <taxon>Arabidopsis</taxon>
    </lineage>
</organism>
<protein>
    <submittedName>
        <fullName evidence="1">Glycosyl transferase family 17</fullName>
    </submittedName>
</protein>
<keyword evidence="1" id="KW-0808">Transferase</keyword>
<dbReference type="OrthoDB" id="6474464at2759"/>
<comment type="caution">
    <text evidence="1">The sequence shown here is derived from an EMBL/GenBank/DDBJ whole genome shotgun (WGS) entry which is preliminary data.</text>
</comment>
<dbReference type="EMBL" id="JAEFBJ010000010">
    <property type="protein sequence ID" value="KAG7563617.1"/>
    <property type="molecule type" value="Genomic_DNA"/>
</dbReference>
<dbReference type="Pfam" id="PF04724">
    <property type="entry name" value="Glyco_transf_17"/>
    <property type="match status" value="2"/>
</dbReference>
<reference evidence="1 2" key="1">
    <citation type="submission" date="2020-12" db="EMBL/GenBank/DDBJ databases">
        <title>Concerted genomic and epigenomic changes stabilize Arabidopsis allopolyploids.</title>
        <authorList>
            <person name="Chen Z."/>
        </authorList>
    </citation>
    <scope>NUCLEOTIDE SEQUENCE [LARGE SCALE GENOMIC DNA]</scope>
    <source>
        <strain evidence="1">As9502</strain>
        <tissue evidence="1">Leaf</tissue>
    </source>
</reference>
<keyword evidence="2" id="KW-1185">Reference proteome</keyword>
<dbReference type="PANTHER" id="PTHR12224">
    <property type="entry name" value="BETA-1,4-MANNOSYL-GLYCOPROTEIN BETA-1,4-N-ACETYLGLUCOSAMINYL-TRANSFERASE"/>
    <property type="match status" value="1"/>
</dbReference>